<sequence>MNAFLHNTFGKWFGNRETKIIMFGLSCSGKTTIVNKLMLGDLIKTEKLFNFQNIETIKYEKLTMHLITVGDCSYNHRICKLLFPNVNGLIFVIDSSSQWNMNDARESLSILAKEDDLKNSKLLIYSNKRDIKDTLEAKELEKVLELNKITQEWKIQDCCSITGDGILKGMLWICEKIVHYE</sequence>
<keyword evidence="1" id="KW-0547">Nucleotide-binding</keyword>
<dbReference type="PANTHER" id="PTHR11711">
    <property type="entry name" value="ADP RIBOSYLATION FACTOR-RELATED"/>
    <property type="match status" value="1"/>
</dbReference>
<keyword evidence="2" id="KW-0342">GTP-binding</keyword>
<dbReference type="EMBL" id="JAPFFF010000009">
    <property type="protein sequence ID" value="KAK8883001.1"/>
    <property type="molecule type" value="Genomic_DNA"/>
</dbReference>
<protein>
    <recommendedName>
        <fullName evidence="5">ADP-ribosylation factor</fullName>
    </recommendedName>
</protein>
<name>A0ABR2JVT3_9EUKA</name>
<dbReference type="InterPro" id="IPR024156">
    <property type="entry name" value="Small_GTPase_ARF"/>
</dbReference>
<evidence type="ECO:0000313" key="4">
    <source>
        <dbReference type="Proteomes" id="UP001470230"/>
    </source>
</evidence>
<reference evidence="3 4" key="1">
    <citation type="submission" date="2024-04" db="EMBL/GenBank/DDBJ databases">
        <title>Tritrichomonas musculus Genome.</title>
        <authorList>
            <person name="Alves-Ferreira E."/>
            <person name="Grigg M."/>
            <person name="Lorenzi H."/>
            <person name="Galac M."/>
        </authorList>
    </citation>
    <scope>NUCLEOTIDE SEQUENCE [LARGE SCALE GENOMIC DNA]</scope>
    <source>
        <strain evidence="3 4">EAF2021</strain>
    </source>
</reference>
<evidence type="ECO:0008006" key="5">
    <source>
        <dbReference type="Google" id="ProtNLM"/>
    </source>
</evidence>
<evidence type="ECO:0000256" key="1">
    <source>
        <dbReference type="ARBA" id="ARBA00022741"/>
    </source>
</evidence>
<dbReference type="Gene3D" id="3.40.50.300">
    <property type="entry name" value="P-loop containing nucleotide triphosphate hydrolases"/>
    <property type="match status" value="1"/>
</dbReference>
<gene>
    <name evidence="3" type="ORF">M9Y10_045648</name>
</gene>
<comment type="caution">
    <text evidence="3">The sequence shown here is derived from an EMBL/GenBank/DDBJ whole genome shotgun (WGS) entry which is preliminary data.</text>
</comment>
<accession>A0ABR2JVT3</accession>
<dbReference type="Proteomes" id="UP001470230">
    <property type="component" value="Unassembled WGS sequence"/>
</dbReference>
<dbReference type="SUPFAM" id="SSF52540">
    <property type="entry name" value="P-loop containing nucleoside triphosphate hydrolases"/>
    <property type="match status" value="1"/>
</dbReference>
<dbReference type="SMART" id="SM00178">
    <property type="entry name" value="SAR"/>
    <property type="match status" value="1"/>
</dbReference>
<evidence type="ECO:0000313" key="3">
    <source>
        <dbReference type="EMBL" id="KAK8883001.1"/>
    </source>
</evidence>
<dbReference type="InterPro" id="IPR027417">
    <property type="entry name" value="P-loop_NTPase"/>
</dbReference>
<proteinExistence type="predicted"/>
<organism evidence="3 4">
    <name type="scientific">Tritrichomonas musculus</name>
    <dbReference type="NCBI Taxonomy" id="1915356"/>
    <lineage>
        <taxon>Eukaryota</taxon>
        <taxon>Metamonada</taxon>
        <taxon>Parabasalia</taxon>
        <taxon>Tritrichomonadida</taxon>
        <taxon>Tritrichomonadidae</taxon>
        <taxon>Tritrichomonas</taxon>
    </lineage>
</organism>
<dbReference type="InterPro" id="IPR006689">
    <property type="entry name" value="Small_GTPase_ARF/SAR"/>
</dbReference>
<dbReference type="SMART" id="SM00177">
    <property type="entry name" value="ARF"/>
    <property type="match status" value="1"/>
</dbReference>
<dbReference type="PROSITE" id="PS51417">
    <property type="entry name" value="ARF"/>
    <property type="match status" value="1"/>
</dbReference>
<evidence type="ECO:0000256" key="2">
    <source>
        <dbReference type="ARBA" id="ARBA00023134"/>
    </source>
</evidence>
<dbReference type="Pfam" id="PF00025">
    <property type="entry name" value="Arf"/>
    <property type="match status" value="1"/>
</dbReference>
<keyword evidence="4" id="KW-1185">Reference proteome</keyword>